<evidence type="ECO:0000256" key="1">
    <source>
        <dbReference type="ARBA" id="ARBA00008383"/>
    </source>
</evidence>
<protein>
    <submittedName>
        <fullName evidence="3">Alpha-methylacyl-CoA racemase</fullName>
    </submittedName>
</protein>
<dbReference type="InterPro" id="IPR044855">
    <property type="entry name" value="CoA-Trfase_III_dom3_sf"/>
</dbReference>
<sequence>MSSNASPPLKGIRVLELAGLAPVPFAGLLLADYGASVLRIDRPHPQAHSSSPDTFPPETSDSLTRHKTSISLDLKSPASRAVLLSLISNADILIDPFRPGVLERLGLSPTDVLLKKNPRLIVARMTGFRRDGKYKDMAGHDINYIAVSGVLGLLGRAGERPYAPGNIIGDFAGGGAMCFLGILLALLSRDRTGKGQVVEANMVDGSAYLATFPRLLQKRPMWGGPRGQNVLDGGCPYYDTYETKDAGKYFAVGALEPHFFAALLKGLGLKREDIVPPGSSGMREDPSTWPYMREVFTRRFKEKTRKEWEGIFDGTDACATPVLENEELEKGGYEQRLAVELSETPGLAYGKEEGAWSSDGLKPSKGGEKTLADWCGWARGREFEVRGGALVKVEGSKL</sequence>
<dbReference type="PANTHER" id="PTHR48228:SF5">
    <property type="entry name" value="ALPHA-METHYLACYL-COA RACEMASE"/>
    <property type="match status" value="1"/>
</dbReference>
<organism evidence="3 4">
    <name type="scientific">[Emmonsia] crescens</name>
    <dbReference type="NCBI Taxonomy" id="73230"/>
    <lineage>
        <taxon>Eukaryota</taxon>
        <taxon>Fungi</taxon>
        <taxon>Dikarya</taxon>
        <taxon>Ascomycota</taxon>
        <taxon>Pezizomycotina</taxon>
        <taxon>Eurotiomycetes</taxon>
        <taxon>Eurotiomycetidae</taxon>
        <taxon>Onygenales</taxon>
        <taxon>Ajellomycetaceae</taxon>
        <taxon>Emergomyces</taxon>
    </lineage>
</organism>
<comment type="similarity">
    <text evidence="1">Belongs to the CoA-transferase III family.</text>
</comment>
<evidence type="ECO:0000256" key="2">
    <source>
        <dbReference type="SAM" id="MobiDB-lite"/>
    </source>
</evidence>
<dbReference type="VEuPathDB" id="FungiDB:EMCG_00040"/>
<feature type="compositionally biased region" description="Polar residues" evidence="2">
    <location>
        <begin position="47"/>
        <end position="62"/>
    </location>
</feature>
<gene>
    <name evidence="3" type="ORF">EMCG_00040</name>
</gene>
<dbReference type="Pfam" id="PF02515">
    <property type="entry name" value="CoA_transf_3"/>
    <property type="match status" value="1"/>
</dbReference>
<dbReference type="Gene3D" id="3.40.50.10540">
    <property type="entry name" value="Crotonobetainyl-coa:carnitine coa-transferase, domain 1"/>
    <property type="match status" value="1"/>
</dbReference>
<evidence type="ECO:0000313" key="3">
    <source>
        <dbReference type="EMBL" id="KKZ68869.1"/>
    </source>
</evidence>
<dbReference type="Proteomes" id="UP000034164">
    <property type="component" value="Unassembled WGS sequence"/>
</dbReference>
<name>A0A0G2J7Z0_9EURO</name>
<dbReference type="InterPro" id="IPR023606">
    <property type="entry name" value="CoA-Trfase_III_dom_1_sf"/>
</dbReference>
<dbReference type="Gene3D" id="3.30.1540.10">
    <property type="entry name" value="formyl-coa transferase, domain 3"/>
    <property type="match status" value="1"/>
</dbReference>
<feature type="region of interest" description="Disordered" evidence="2">
    <location>
        <begin position="43"/>
        <end position="63"/>
    </location>
</feature>
<dbReference type="GO" id="GO:0003824">
    <property type="term" value="F:catalytic activity"/>
    <property type="evidence" value="ECO:0007669"/>
    <property type="project" value="InterPro"/>
</dbReference>
<proteinExistence type="inferred from homology"/>
<dbReference type="InterPro" id="IPR003673">
    <property type="entry name" value="CoA-Trfase_fam_III"/>
</dbReference>
<dbReference type="PANTHER" id="PTHR48228">
    <property type="entry name" value="SUCCINYL-COA--D-CITRAMALATE COA-TRANSFERASE"/>
    <property type="match status" value="1"/>
</dbReference>
<reference evidence="4" key="1">
    <citation type="journal article" date="2015" name="PLoS Genet.">
        <title>The dynamic genome and transcriptome of the human fungal pathogen Blastomyces and close relative Emmonsia.</title>
        <authorList>
            <person name="Munoz J.F."/>
            <person name="Gauthier G.M."/>
            <person name="Desjardins C.A."/>
            <person name="Gallo J.E."/>
            <person name="Holder J."/>
            <person name="Sullivan T.D."/>
            <person name="Marty A.J."/>
            <person name="Carmen J.C."/>
            <person name="Chen Z."/>
            <person name="Ding L."/>
            <person name="Gujja S."/>
            <person name="Magrini V."/>
            <person name="Misas E."/>
            <person name="Mitreva M."/>
            <person name="Priest M."/>
            <person name="Saif S."/>
            <person name="Whiston E.A."/>
            <person name="Young S."/>
            <person name="Zeng Q."/>
            <person name="Goldman W.E."/>
            <person name="Mardis E.R."/>
            <person name="Taylor J.W."/>
            <person name="McEwen J.G."/>
            <person name="Clay O.K."/>
            <person name="Klein B.S."/>
            <person name="Cuomo C.A."/>
        </authorList>
    </citation>
    <scope>NUCLEOTIDE SEQUENCE [LARGE SCALE GENOMIC DNA]</scope>
    <source>
        <strain evidence="4">UAMH 3008</strain>
    </source>
</reference>
<dbReference type="EMBL" id="LCZI01000001">
    <property type="protein sequence ID" value="KKZ68869.1"/>
    <property type="molecule type" value="Genomic_DNA"/>
</dbReference>
<dbReference type="AlphaFoldDB" id="A0A0G2J7Z0"/>
<accession>A0A0G2J7Z0</accession>
<dbReference type="SUPFAM" id="SSF89796">
    <property type="entry name" value="CoA-transferase family III (CaiB/BaiF)"/>
    <property type="match status" value="1"/>
</dbReference>
<dbReference type="InterPro" id="IPR050509">
    <property type="entry name" value="CoA-transferase_III"/>
</dbReference>
<evidence type="ECO:0000313" key="4">
    <source>
        <dbReference type="Proteomes" id="UP000034164"/>
    </source>
</evidence>
<dbReference type="OrthoDB" id="16747at2759"/>
<comment type="caution">
    <text evidence="3">The sequence shown here is derived from an EMBL/GenBank/DDBJ whole genome shotgun (WGS) entry which is preliminary data.</text>
</comment>